<dbReference type="Gene3D" id="1.10.287.130">
    <property type="match status" value="1"/>
</dbReference>
<evidence type="ECO:0000313" key="17">
    <source>
        <dbReference type="Proteomes" id="UP000479756"/>
    </source>
</evidence>
<accession>A0A7C9PPE6</accession>
<dbReference type="PROSITE" id="PS50109">
    <property type="entry name" value="HIS_KIN"/>
    <property type="match status" value="1"/>
</dbReference>
<dbReference type="Pfam" id="PF00512">
    <property type="entry name" value="HisKA"/>
    <property type="match status" value="1"/>
</dbReference>
<dbReference type="SUPFAM" id="SSF158472">
    <property type="entry name" value="HAMP domain-like"/>
    <property type="match status" value="1"/>
</dbReference>
<keyword evidence="6" id="KW-0808">Transferase</keyword>
<evidence type="ECO:0000256" key="7">
    <source>
        <dbReference type="ARBA" id="ARBA00022692"/>
    </source>
</evidence>
<dbReference type="PRINTS" id="PR00344">
    <property type="entry name" value="BCTRLSENSOR"/>
</dbReference>
<dbReference type="InterPro" id="IPR004358">
    <property type="entry name" value="Sig_transdc_His_kin-like_C"/>
</dbReference>
<evidence type="ECO:0000256" key="9">
    <source>
        <dbReference type="ARBA" id="ARBA00022989"/>
    </source>
</evidence>
<dbReference type="SUPFAM" id="SSF103190">
    <property type="entry name" value="Sensory domain-like"/>
    <property type="match status" value="1"/>
</dbReference>
<protein>
    <recommendedName>
        <fullName evidence="3">histidine kinase</fullName>
        <ecNumber evidence="3">2.7.13.3</ecNumber>
    </recommendedName>
</protein>
<feature type="domain" description="Histidine kinase" evidence="14">
    <location>
        <begin position="242"/>
        <end position="455"/>
    </location>
</feature>
<dbReference type="SUPFAM" id="SSF55874">
    <property type="entry name" value="ATPase domain of HSP90 chaperone/DNA topoisomerase II/histidine kinase"/>
    <property type="match status" value="1"/>
</dbReference>
<name>A0A7C9PPE6_9MICO</name>
<dbReference type="CDD" id="cd00075">
    <property type="entry name" value="HATPase"/>
    <property type="match status" value="1"/>
</dbReference>
<keyword evidence="9 13" id="KW-1133">Transmembrane helix</keyword>
<feature type="compositionally biased region" description="Basic and acidic residues" evidence="12">
    <location>
        <begin position="464"/>
        <end position="475"/>
    </location>
</feature>
<dbReference type="InterPro" id="IPR029151">
    <property type="entry name" value="Sensor-like_sf"/>
</dbReference>
<dbReference type="SUPFAM" id="SSF47384">
    <property type="entry name" value="Homodimeric domain of signal transducing histidine kinase"/>
    <property type="match status" value="1"/>
</dbReference>
<evidence type="ECO:0000259" key="14">
    <source>
        <dbReference type="PROSITE" id="PS50109"/>
    </source>
</evidence>
<dbReference type="InterPro" id="IPR036097">
    <property type="entry name" value="HisK_dim/P_sf"/>
</dbReference>
<feature type="compositionally biased region" description="Low complexity" evidence="12">
    <location>
        <begin position="447"/>
        <end position="462"/>
    </location>
</feature>
<dbReference type="PANTHER" id="PTHR45436">
    <property type="entry name" value="SENSOR HISTIDINE KINASE YKOH"/>
    <property type="match status" value="1"/>
</dbReference>
<dbReference type="Gene3D" id="6.10.340.10">
    <property type="match status" value="1"/>
</dbReference>
<dbReference type="Proteomes" id="UP000479756">
    <property type="component" value="Unassembled WGS sequence"/>
</dbReference>
<dbReference type="InterPro" id="IPR050428">
    <property type="entry name" value="TCS_sensor_his_kinase"/>
</dbReference>
<keyword evidence="4" id="KW-1003">Cell membrane</keyword>
<dbReference type="GO" id="GO:0000155">
    <property type="term" value="F:phosphorelay sensor kinase activity"/>
    <property type="evidence" value="ECO:0007669"/>
    <property type="project" value="InterPro"/>
</dbReference>
<dbReference type="EMBL" id="JAAGWZ010000004">
    <property type="protein sequence ID" value="NEM92089.1"/>
    <property type="molecule type" value="Genomic_DNA"/>
</dbReference>
<evidence type="ECO:0000256" key="2">
    <source>
        <dbReference type="ARBA" id="ARBA00004651"/>
    </source>
</evidence>
<dbReference type="InterPro" id="IPR005467">
    <property type="entry name" value="His_kinase_dom"/>
</dbReference>
<evidence type="ECO:0000256" key="11">
    <source>
        <dbReference type="ARBA" id="ARBA00023136"/>
    </source>
</evidence>
<proteinExistence type="predicted"/>
<dbReference type="SMART" id="SM00388">
    <property type="entry name" value="HisKA"/>
    <property type="match status" value="1"/>
</dbReference>
<dbReference type="SMART" id="SM00304">
    <property type="entry name" value="HAMP"/>
    <property type="match status" value="1"/>
</dbReference>
<dbReference type="Gene3D" id="3.30.450.20">
    <property type="entry name" value="PAS domain"/>
    <property type="match status" value="1"/>
</dbReference>
<evidence type="ECO:0000256" key="3">
    <source>
        <dbReference type="ARBA" id="ARBA00012438"/>
    </source>
</evidence>
<dbReference type="CDD" id="cd06225">
    <property type="entry name" value="HAMP"/>
    <property type="match status" value="1"/>
</dbReference>
<dbReference type="CDD" id="cd00082">
    <property type="entry name" value="HisKA"/>
    <property type="match status" value="1"/>
</dbReference>
<feature type="region of interest" description="Disordered" evidence="12">
    <location>
        <begin position="441"/>
        <end position="475"/>
    </location>
</feature>
<keyword evidence="11 13" id="KW-0472">Membrane</keyword>
<gene>
    <name evidence="16" type="ORF">G3T37_12065</name>
</gene>
<keyword evidence="5" id="KW-0597">Phosphoprotein</keyword>
<dbReference type="EC" id="2.7.13.3" evidence="3"/>
<dbReference type="GO" id="GO:0005886">
    <property type="term" value="C:plasma membrane"/>
    <property type="evidence" value="ECO:0007669"/>
    <property type="project" value="UniProtKB-SubCell"/>
</dbReference>
<dbReference type="SMART" id="SM00387">
    <property type="entry name" value="HATPase_c"/>
    <property type="match status" value="1"/>
</dbReference>
<evidence type="ECO:0000256" key="6">
    <source>
        <dbReference type="ARBA" id="ARBA00022679"/>
    </source>
</evidence>
<evidence type="ECO:0000256" key="10">
    <source>
        <dbReference type="ARBA" id="ARBA00023012"/>
    </source>
</evidence>
<feature type="transmembrane region" description="Helical" evidence="13">
    <location>
        <begin position="124"/>
        <end position="145"/>
    </location>
</feature>
<evidence type="ECO:0000256" key="4">
    <source>
        <dbReference type="ARBA" id="ARBA00022475"/>
    </source>
</evidence>
<evidence type="ECO:0000256" key="5">
    <source>
        <dbReference type="ARBA" id="ARBA00022553"/>
    </source>
</evidence>
<dbReference type="Gene3D" id="3.30.565.10">
    <property type="entry name" value="Histidine kinase-like ATPase, C-terminal domain"/>
    <property type="match status" value="1"/>
</dbReference>
<feature type="domain" description="HAMP" evidence="15">
    <location>
        <begin position="181"/>
        <end position="234"/>
    </location>
</feature>
<comment type="caution">
    <text evidence="16">The sequence shown here is derived from an EMBL/GenBank/DDBJ whole genome shotgun (WGS) entry which is preliminary data.</text>
</comment>
<dbReference type="InterPro" id="IPR003661">
    <property type="entry name" value="HisK_dim/P_dom"/>
</dbReference>
<evidence type="ECO:0000313" key="16">
    <source>
        <dbReference type="EMBL" id="NEM92089.1"/>
    </source>
</evidence>
<keyword evidence="7 13" id="KW-0812">Transmembrane</keyword>
<dbReference type="AlphaFoldDB" id="A0A7C9PPE6"/>
<keyword evidence="10" id="KW-0902">Two-component regulatory system</keyword>
<keyword evidence="8" id="KW-0418">Kinase</keyword>
<reference evidence="16 17" key="1">
    <citation type="journal article" date="2014" name="Int. J. Syst. Evol. Microbiol.">
        <title>Description of Galbitalea soli gen. nov., sp. nov., and Frondihabitans sucicola sp. nov.</title>
        <authorList>
            <person name="Kim S.J."/>
            <person name="Lim J.M."/>
            <person name="Ahn J.H."/>
            <person name="Weon H.Y."/>
            <person name="Hamada M."/>
            <person name="Suzuki K."/>
            <person name="Ahn T.Y."/>
            <person name="Kwon S.W."/>
        </authorList>
    </citation>
    <scope>NUCLEOTIDE SEQUENCE [LARGE SCALE GENOMIC DNA]</scope>
    <source>
        <strain evidence="16 17">NBRC 108727</strain>
    </source>
</reference>
<dbReference type="InterPro" id="IPR003594">
    <property type="entry name" value="HATPase_dom"/>
</dbReference>
<keyword evidence="17" id="KW-1185">Reference proteome</keyword>
<dbReference type="InterPro" id="IPR003660">
    <property type="entry name" value="HAMP_dom"/>
</dbReference>
<organism evidence="16 17">
    <name type="scientific">Galbitalea soli</name>
    <dbReference type="NCBI Taxonomy" id="1268042"/>
    <lineage>
        <taxon>Bacteria</taxon>
        <taxon>Bacillati</taxon>
        <taxon>Actinomycetota</taxon>
        <taxon>Actinomycetes</taxon>
        <taxon>Micrococcales</taxon>
        <taxon>Microbacteriaceae</taxon>
        <taxon>Galbitalea</taxon>
    </lineage>
</organism>
<evidence type="ECO:0000259" key="15">
    <source>
        <dbReference type="PROSITE" id="PS50885"/>
    </source>
</evidence>
<dbReference type="Pfam" id="PF02518">
    <property type="entry name" value="HATPase_c"/>
    <property type="match status" value="1"/>
</dbReference>
<dbReference type="PANTHER" id="PTHR45436:SF5">
    <property type="entry name" value="SENSOR HISTIDINE KINASE TRCS"/>
    <property type="match status" value="1"/>
</dbReference>
<feature type="transmembrane region" description="Helical" evidence="13">
    <location>
        <begin position="157"/>
        <end position="179"/>
    </location>
</feature>
<dbReference type="Pfam" id="PF00672">
    <property type="entry name" value="HAMP"/>
    <property type="match status" value="1"/>
</dbReference>
<sequence length="475" mass="50122">MAVTLLVLLVQDIPLSTYLRQSEQDRITTSLERDAFLLAGRGEQALESGTTGDYAAITTMARTYQKSGGARVIITDADGTAIFSGDADDTVVGSSYKSRPEIATALTGQIATGTRYSHTLAQSLLYVAVPVLSGTNVYGAVRLTYPESVVANAVNSQLQLLVVAALTSVLLAGIVGYLLSTTITQSLGRLRSVTERIADGSLGDRADTAKGAGELRSLARSFNSMTDRLHTLIDQQRAFAADASHQLRTPLTALRLRLERAEELASVDPAGSAERLAAAQTEVDRLSDIIEGLLRLSRAEAADIPTEVVDVAAVARERVEEWSALAQDSGVRMSYRGPDRAPALAVPTAAQQIIDNYIDNALSVSPEGSLLEVVVTEEGRTVTVAVRDEGPGMRDEELARAFDRFWRAAGQQGDGGSGLGLAIVAQLAAASGGSVALARRESGGTEARVTLPAARATTPRGATGRRDKSDRGEKS</sequence>
<comment type="catalytic activity">
    <reaction evidence="1">
        <text>ATP + protein L-histidine = ADP + protein N-phospho-L-histidine.</text>
        <dbReference type="EC" id="2.7.13.3"/>
    </reaction>
</comment>
<comment type="subcellular location">
    <subcellularLocation>
        <location evidence="2">Cell membrane</location>
        <topology evidence="2">Multi-pass membrane protein</topology>
    </subcellularLocation>
</comment>
<dbReference type="PROSITE" id="PS50885">
    <property type="entry name" value="HAMP"/>
    <property type="match status" value="1"/>
</dbReference>
<evidence type="ECO:0000256" key="13">
    <source>
        <dbReference type="SAM" id="Phobius"/>
    </source>
</evidence>
<evidence type="ECO:0000256" key="1">
    <source>
        <dbReference type="ARBA" id="ARBA00000085"/>
    </source>
</evidence>
<dbReference type="InterPro" id="IPR036890">
    <property type="entry name" value="HATPase_C_sf"/>
</dbReference>
<evidence type="ECO:0000256" key="12">
    <source>
        <dbReference type="SAM" id="MobiDB-lite"/>
    </source>
</evidence>
<evidence type="ECO:0000256" key="8">
    <source>
        <dbReference type="ARBA" id="ARBA00022777"/>
    </source>
</evidence>